<gene>
    <name evidence="1" type="ORF">M9H77_23325</name>
</gene>
<name>A0ACC0ASL2_CATRO</name>
<organism evidence="1 2">
    <name type="scientific">Catharanthus roseus</name>
    <name type="common">Madagascar periwinkle</name>
    <name type="synonym">Vinca rosea</name>
    <dbReference type="NCBI Taxonomy" id="4058"/>
    <lineage>
        <taxon>Eukaryota</taxon>
        <taxon>Viridiplantae</taxon>
        <taxon>Streptophyta</taxon>
        <taxon>Embryophyta</taxon>
        <taxon>Tracheophyta</taxon>
        <taxon>Spermatophyta</taxon>
        <taxon>Magnoliopsida</taxon>
        <taxon>eudicotyledons</taxon>
        <taxon>Gunneridae</taxon>
        <taxon>Pentapetalae</taxon>
        <taxon>asterids</taxon>
        <taxon>lamiids</taxon>
        <taxon>Gentianales</taxon>
        <taxon>Apocynaceae</taxon>
        <taxon>Rauvolfioideae</taxon>
        <taxon>Vinceae</taxon>
        <taxon>Catharanthinae</taxon>
        <taxon>Catharanthus</taxon>
    </lineage>
</organism>
<evidence type="ECO:0000313" key="2">
    <source>
        <dbReference type="Proteomes" id="UP001060085"/>
    </source>
</evidence>
<evidence type="ECO:0000313" key="1">
    <source>
        <dbReference type="EMBL" id="KAI5664002.1"/>
    </source>
</evidence>
<comment type="caution">
    <text evidence="1">The sequence shown here is derived from an EMBL/GenBank/DDBJ whole genome shotgun (WGS) entry which is preliminary data.</text>
</comment>
<proteinExistence type="predicted"/>
<protein>
    <submittedName>
        <fullName evidence="1">Uncharacterized protein</fullName>
    </submittedName>
</protein>
<sequence length="113" mass="13063">MEAIGREDMAYSKLARVRSNCYKDGDYDGNAYGGSHYRNGHYTHGSQIDMKEQQGVVTRAEAKQLKSRKDQIEQEKFQGLNFSVQDFMGKYAKYLFHHLVNLPLLTQCSWKCC</sequence>
<dbReference type="Proteomes" id="UP001060085">
    <property type="component" value="Linkage Group LG05"/>
</dbReference>
<keyword evidence="2" id="KW-1185">Reference proteome</keyword>
<dbReference type="EMBL" id="CM044705">
    <property type="protein sequence ID" value="KAI5664002.1"/>
    <property type="molecule type" value="Genomic_DNA"/>
</dbReference>
<reference evidence="2" key="1">
    <citation type="journal article" date="2023" name="Nat. Plants">
        <title>Single-cell RNA sequencing provides a high-resolution roadmap for understanding the multicellular compartmentation of specialized metabolism.</title>
        <authorList>
            <person name="Sun S."/>
            <person name="Shen X."/>
            <person name="Li Y."/>
            <person name="Li Y."/>
            <person name="Wang S."/>
            <person name="Li R."/>
            <person name="Zhang H."/>
            <person name="Shen G."/>
            <person name="Guo B."/>
            <person name="Wei J."/>
            <person name="Xu J."/>
            <person name="St-Pierre B."/>
            <person name="Chen S."/>
            <person name="Sun C."/>
        </authorList>
    </citation>
    <scope>NUCLEOTIDE SEQUENCE [LARGE SCALE GENOMIC DNA]</scope>
</reference>
<accession>A0ACC0ASL2</accession>